<evidence type="ECO:0000313" key="3">
    <source>
        <dbReference type="Proteomes" id="UP001620262"/>
    </source>
</evidence>
<protein>
    <recommendedName>
        <fullName evidence="1">DUF7668 domain-containing protein</fullName>
    </recommendedName>
</protein>
<dbReference type="Pfam" id="PF24705">
    <property type="entry name" value="DUF7668"/>
    <property type="match status" value="1"/>
</dbReference>
<organism evidence="2 3">
    <name type="scientific">Pseudoalteromonas rhizosphaerae</name>
    <dbReference type="NCBI Taxonomy" id="2518973"/>
    <lineage>
        <taxon>Bacteria</taxon>
        <taxon>Pseudomonadati</taxon>
        <taxon>Pseudomonadota</taxon>
        <taxon>Gammaproteobacteria</taxon>
        <taxon>Alteromonadales</taxon>
        <taxon>Pseudoalteromonadaceae</taxon>
        <taxon>Pseudoalteromonas</taxon>
    </lineage>
</organism>
<dbReference type="EMBL" id="JBJDOT010000027">
    <property type="protein sequence ID" value="MFK3865653.1"/>
    <property type="molecule type" value="Genomic_DNA"/>
</dbReference>
<proteinExistence type="predicted"/>
<dbReference type="InterPro" id="IPR056085">
    <property type="entry name" value="DUF7668"/>
</dbReference>
<keyword evidence="3" id="KW-1185">Reference proteome</keyword>
<dbReference type="RefSeq" id="WP_404676050.1">
    <property type="nucleotide sequence ID" value="NZ_JBJDOT010000027.1"/>
</dbReference>
<feature type="domain" description="DUF7668" evidence="1">
    <location>
        <begin position="30"/>
        <end position="128"/>
    </location>
</feature>
<sequence>MIEDEVKAIKDEENELPIPTSWRPVFSEIVESFVKEDYLLSSGIIEVDPVSNETADQIKEYVQDYGEKLVSLSDGTWNSSVCIWMGSWWDVLIDLWTETEGRSDMVLSAKVFESDSGFKYSIQMVYVP</sequence>
<gene>
    <name evidence="2" type="ORF">ACI2JU_17510</name>
</gene>
<evidence type="ECO:0000313" key="2">
    <source>
        <dbReference type="EMBL" id="MFK3865653.1"/>
    </source>
</evidence>
<comment type="caution">
    <text evidence="2">The sequence shown here is derived from an EMBL/GenBank/DDBJ whole genome shotgun (WGS) entry which is preliminary data.</text>
</comment>
<accession>A0ABW8L0V6</accession>
<reference evidence="2 3" key="1">
    <citation type="submission" date="2024-11" db="EMBL/GenBank/DDBJ databases">
        <title>The Natural Products Discovery Center: Release of the First 8490 Sequenced Strains for Exploring Actinobacteria Biosynthetic Diversity.</title>
        <authorList>
            <person name="Kalkreuter E."/>
            <person name="Kautsar S.A."/>
            <person name="Yang D."/>
            <person name="Bader C.D."/>
            <person name="Teijaro C.N."/>
            <person name="Fluegel L."/>
            <person name="Davis C.M."/>
            <person name="Simpson J.R."/>
            <person name="Lauterbach L."/>
            <person name="Steele A.D."/>
            <person name="Gui C."/>
            <person name="Meng S."/>
            <person name="Li G."/>
            <person name="Viehrig K."/>
            <person name="Ye F."/>
            <person name="Su P."/>
            <person name="Kiefer A.F."/>
            <person name="Nichols A."/>
            <person name="Cepeda A.J."/>
            <person name="Yan W."/>
            <person name="Fan B."/>
            <person name="Jiang Y."/>
            <person name="Adhikari A."/>
            <person name="Zheng C.-J."/>
            <person name="Schuster L."/>
            <person name="Cowan T.M."/>
            <person name="Smanski M.J."/>
            <person name="Chevrette M.G."/>
            <person name="De Carvalho L.P.S."/>
            <person name="Shen B."/>
        </authorList>
    </citation>
    <scope>NUCLEOTIDE SEQUENCE [LARGE SCALE GENOMIC DNA]</scope>
    <source>
        <strain evidence="2 3">NPDC078403</strain>
    </source>
</reference>
<dbReference type="Proteomes" id="UP001620262">
    <property type="component" value="Unassembled WGS sequence"/>
</dbReference>
<evidence type="ECO:0000259" key="1">
    <source>
        <dbReference type="Pfam" id="PF24705"/>
    </source>
</evidence>
<name>A0ABW8L0V6_9GAMM</name>